<dbReference type="GO" id="GO:0008270">
    <property type="term" value="F:zinc ion binding"/>
    <property type="evidence" value="ECO:0007669"/>
    <property type="project" value="UniProtKB-KW"/>
</dbReference>
<feature type="compositionally biased region" description="Basic and acidic residues" evidence="4">
    <location>
        <begin position="356"/>
        <end position="400"/>
    </location>
</feature>
<dbReference type="GO" id="GO:0005829">
    <property type="term" value="C:cytosol"/>
    <property type="evidence" value="ECO:0007669"/>
    <property type="project" value="TreeGrafter"/>
</dbReference>
<dbReference type="AlphaFoldDB" id="A0A1B6KQ61"/>
<evidence type="ECO:0000256" key="1">
    <source>
        <dbReference type="ARBA" id="ARBA00022723"/>
    </source>
</evidence>
<dbReference type="InterPro" id="IPR051591">
    <property type="entry name" value="UPF0224_FAM112_RNA_Proc"/>
</dbReference>
<keyword evidence="2" id="KW-0863">Zinc-finger</keyword>
<name>A0A1B6KQ61_9HEMI</name>
<feature type="region of interest" description="Disordered" evidence="4">
    <location>
        <begin position="284"/>
        <end position="400"/>
    </location>
</feature>
<reference evidence="6" key="1">
    <citation type="submission" date="2015-11" db="EMBL/GenBank/DDBJ databases">
        <title>De novo transcriptome assembly of four potential Pierce s Disease insect vectors from Arizona vineyards.</title>
        <authorList>
            <person name="Tassone E.E."/>
        </authorList>
    </citation>
    <scope>NUCLEOTIDE SEQUENCE</scope>
</reference>
<proteinExistence type="predicted"/>
<dbReference type="EMBL" id="GEBQ01026410">
    <property type="protein sequence ID" value="JAT13567.1"/>
    <property type="molecule type" value="Transcribed_RNA"/>
</dbReference>
<sequence>MEKQKIIENRKEYVKSIQQFVVFSNQEITSFMQDLDWSEECTVLKDGDKPLVSCPVNSTHRVGSKNVQRHTEACRLRQQGYTEESVFLPSSCGRSLGTVVIDKELQAKIILDAAAKDKTLKIGADVEDREVPQTTDRYIADLTPDERRVIYDYVVARTIDKLAPLPEFSLPSLTDGGKTGPMTKEQLMAAERDAKRRRMRYRPVHTKSKNYSEVMREVIGNQMTAYENWIRDNCETKDPSAVEGLEERDPEETVTEKEEMEWLAWDFRSNPHIRWKYLLEREKRRGKREESGDSHDKRENKNRSYRRDERPQRRNTYDHEDGNKHRRQEREPSRVHPEIKDPHEKSKRYSHSSWNDYEKSERYRRDKSSYDSKNNYSRESERRSDHKRERSFDYSNDDKNYDHHKVKYALLKNKRTFDDDRVSSDEELHVRRKYKSNDKVRSEDWVKKELRESDSEDTMSQYSKSSRAKKTTERRSDHKRERSFDYSNDDKNYDHHKVKYALLKNKRTFDDDRVSSDEELH</sequence>
<evidence type="ECO:0000256" key="2">
    <source>
        <dbReference type="ARBA" id="ARBA00022771"/>
    </source>
</evidence>
<protein>
    <recommendedName>
        <fullName evidence="5">CHHC U11-48K-type domain-containing protein</fullName>
    </recommendedName>
</protein>
<dbReference type="PANTHER" id="PTHR21402">
    <property type="entry name" value="GAMETOCYTE SPECIFIC FACTOR 1-RELATED"/>
    <property type="match status" value="1"/>
</dbReference>
<evidence type="ECO:0000256" key="4">
    <source>
        <dbReference type="SAM" id="MobiDB-lite"/>
    </source>
</evidence>
<dbReference type="GO" id="GO:0005654">
    <property type="term" value="C:nucleoplasm"/>
    <property type="evidence" value="ECO:0007669"/>
    <property type="project" value="TreeGrafter"/>
</dbReference>
<keyword evidence="3" id="KW-0862">Zinc</keyword>
<dbReference type="PROSITE" id="PS51800">
    <property type="entry name" value="ZF_CHHC_U11_48K"/>
    <property type="match status" value="1"/>
</dbReference>
<feature type="non-terminal residue" evidence="6">
    <location>
        <position position="521"/>
    </location>
</feature>
<keyword evidence="1" id="KW-0479">Metal-binding</keyword>
<feature type="compositionally biased region" description="Basic and acidic residues" evidence="4">
    <location>
        <begin position="470"/>
        <end position="492"/>
    </location>
</feature>
<feature type="domain" description="CHHC U11-48K-type" evidence="5">
    <location>
        <begin position="51"/>
        <end position="78"/>
    </location>
</feature>
<evidence type="ECO:0000256" key="3">
    <source>
        <dbReference type="ARBA" id="ARBA00022833"/>
    </source>
</evidence>
<dbReference type="PANTHER" id="PTHR21402:SF10">
    <property type="entry name" value="U11_U12 SMALL NUCLEAR RIBONUCLEOPROTEIN 48 KDA PROTEIN"/>
    <property type="match status" value="1"/>
</dbReference>
<feature type="region of interest" description="Disordered" evidence="4">
    <location>
        <begin position="441"/>
        <end position="492"/>
    </location>
</feature>
<dbReference type="GO" id="GO:0005689">
    <property type="term" value="C:U12-type spliceosomal complex"/>
    <property type="evidence" value="ECO:0007669"/>
    <property type="project" value="TreeGrafter"/>
</dbReference>
<feature type="compositionally biased region" description="Basic and acidic residues" evidence="4">
    <location>
        <begin position="441"/>
        <end position="453"/>
    </location>
</feature>
<evidence type="ECO:0000313" key="6">
    <source>
        <dbReference type="EMBL" id="JAT13567.1"/>
    </source>
</evidence>
<organism evidence="6">
    <name type="scientific">Graphocephala atropunctata</name>
    <dbReference type="NCBI Taxonomy" id="36148"/>
    <lineage>
        <taxon>Eukaryota</taxon>
        <taxon>Metazoa</taxon>
        <taxon>Ecdysozoa</taxon>
        <taxon>Arthropoda</taxon>
        <taxon>Hexapoda</taxon>
        <taxon>Insecta</taxon>
        <taxon>Pterygota</taxon>
        <taxon>Neoptera</taxon>
        <taxon>Paraneoptera</taxon>
        <taxon>Hemiptera</taxon>
        <taxon>Auchenorrhyncha</taxon>
        <taxon>Membracoidea</taxon>
        <taxon>Cicadellidae</taxon>
        <taxon>Cicadellinae</taxon>
        <taxon>Cicadellini</taxon>
        <taxon>Graphocephala</taxon>
    </lineage>
</organism>
<gene>
    <name evidence="6" type="ORF">g.10279</name>
</gene>
<feature type="compositionally biased region" description="Basic and acidic residues" evidence="4">
    <location>
        <begin position="284"/>
        <end position="344"/>
    </location>
</feature>
<dbReference type="InterPro" id="IPR022776">
    <property type="entry name" value="TRM13/UPF0224_CHHC_Znf_dom"/>
</dbReference>
<accession>A0A1B6KQ61</accession>
<evidence type="ECO:0000259" key="5">
    <source>
        <dbReference type="PROSITE" id="PS51800"/>
    </source>
</evidence>